<evidence type="ECO:0000313" key="20">
    <source>
        <dbReference type="EMBL" id="EPY32354.1"/>
    </source>
</evidence>
<evidence type="ECO:0000256" key="13">
    <source>
        <dbReference type="ARBA" id="ARBA00050342"/>
    </source>
</evidence>
<evidence type="ECO:0000313" key="21">
    <source>
        <dbReference type="Proteomes" id="UP000015354"/>
    </source>
</evidence>
<feature type="domain" description="NADP-dependent oxidoreductase" evidence="19">
    <location>
        <begin position="17"/>
        <end position="260"/>
    </location>
</feature>
<dbReference type="EMBL" id="ATMH01002853">
    <property type="protein sequence ID" value="EPY32354.1"/>
    <property type="molecule type" value="Genomic_DNA"/>
</dbReference>
<evidence type="ECO:0000256" key="15">
    <source>
        <dbReference type="ARBA" id="ARBA00079905"/>
    </source>
</evidence>
<comment type="catalytic activity">
    <reaction evidence="13">
        <text>prostaglandin F2alpha + NADP(+) = prostaglandin H2 + NADPH + H(+)</text>
        <dbReference type="Rhea" id="RHEA:45312"/>
        <dbReference type="ChEBI" id="CHEBI:15378"/>
        <dbReference type="ChEBI" id="CHEBI:57404"/>
        <dbReference type="ChEBI" id="CHEBI:57405"/>
        <dbReference type="ChEBI" id="CHEBI:57783"/>
        <dbReference type="ChEBI" id="CHEBI:58349"/>
    </reaction>
</comment>
<name>S9UU59_9TRYP</name>
<evidence type="ECO:0000259" key="19">
    <source>
        <dbReference type="Pfam" id="PF00248"/>
    </source>
</evidence>
<evidence type="ECO:0000256" key="6">
    <source>
        <dbReference type="ARBA" id="ARBA00022516"/>
    </source>
</evidence>
<dbReference type="PROSITE" id="PS00063">
    <property type="entry name" value="ALDOKETO_REDUCTASE_3"/>
    <property type="match status" value="1"/>
</dbReference>
<evidence type="ECO:0000256" key="7">
    <source>
        <dbReference type="ARBA" id="ARBA00022585"/>
    </source>
</evidence>
<comment type="subunit">
    <text evidence="4">Monomer.</text>
</comment>
<keyword evidence="8" id="KW-0276">Fatty acid metabolism</keyword>
<evidence type="ECO:0000256" key="17">
    <source>
        <dbReference type="PIRSR" id="PIRSR000097-2"/>
    </source>
</evidence>
<dbReference type="GO" id="GO:0005737">
    <property type="term" value="C:cytoplasm"/>
    <property type="evidence" value="ECO:0007669"/>
    <property type="project" value="UniProtKB-SubCell"/>
</dbReference>
<evidence type="ECO:0000256" key="11">
    <source>
        <dbReference type="ARBA" id="ARBA00023098"/>
    </source>
</evidence>
<dbReference type="PIRSF" id="PIRSF000097">
    <property type="entry name" value="AKR"/>
    <property type="match status" value="1"/>
</dbReference>
<dbReference type="PANTHER" id="PTHR43827">
    <property type="entry name" value="2,5-DIKETO-D-GLUCONIC ACID REDUCTASE"/>
    <property type="match status" value="1"/>
</dbReference>
<evidence type="ECO:0000256" key="18">
    <source>
        <dbReference type="PIRSR" id="PIRSR000097-3"/>
    </source>
</evidence>
<keyword evidence="11" id="KW-0443">Lipid metabolism</keyword>
<organism evidence="20 21">
    <name type="scientific">Strigomonas culicis</name>
    <dbReference type="NCBI Taxonomy" id="28005"/>
    <lineage>
        <taxon>Eukaryota</taxon>
        <taxon>Discoba</taxon>
        <taxon>Euglenozoa</taxon>
        <taxon>Kinetoplastea</taxon>
        <taxon>Metakinetoplastina</taxon>
        <taxon>Trypanosomatida</taxon>
        <taxon>Trypanosomatidae</taxon>
        <taxon>Strigomonadinae</taxon>
        <taxon>Strigomonas</taxon>
    </lineage>
</organism>
<evidence type="ECO:0000256" key="16">
    <source>
        <dbReference type="PIRSR" id="PIRSR000097-1"/>
    </source>
</evidence>
<evidence type="ECO:0000256" key="8">
    <source>
        <dbReference type="ARBA" id="ARBA00022832"/>
    </source>
</evidence>
<evidence type="ECO:0000256" key="1">
    <source>
        <dbReference type="ARBA" id="ARBA00004496"/>
    </source>
</evidence>
<evidence type="ECO:0000256" key="3">
    <source>
        <dbReference type="ARBA" id="ARBA00007905"/>
    </source>
</evidence>
<accession>S9UU59</accession>
<dbReference type="PROSITE" id="PS00062">
    <property type="entry name" value="ALDOKETO_REDUCTASE_2"/>
    <property type="match status" value="1"/>
</dbReference>
<dbReference type="GO" id="GO:0016616">
    <property type="term" value="F:oxidoreductase activity, acting on the CH-OH group of donors, NAD or NADP as acceptor"/>
    <property type="evidence" value="ECO:0007669"/>
    <property type="project" value="UniProtKB-ARBA"/>
</dbReference>
<feature type="active site" description="Proton donor" evidence="16">
    <location>
        <position position="51"/>
    </location>
</feature>
<comment type="similarity">
    <text evidence="3">Belongs to the aldo/keto reductase family.</text>
</comment>
<evidence type="ECO:0000256" key="4">
    <source>
        <dbReference type="ARBA" id="ARBA00011245"/>
    </source>
</evidence>
<dbReference type="SUPFAM" id="SSF51430">
    <property type="entry name" value="NAD(P)-linked oxidoreductase"/>
    <property type="match status" value="1"/>
</dbReference>
<keyword evidence="10" id="KW-0560">Oxidoreductase</keyword>
<comment type="subcellular location">
    <subcellularLocation>
        <location evidence="1">Cytoplasm</location>
    </subcellularLocation>
</comment>
<reference evidence="20 21" key="1">
    <citation type="journal article" date="2013" name="PLoS ONE">
        <title>Predicting the Proteins of Angomonas deanei, Strigomonas culicis and Their Respective Endosymbionts Reveals New Aspects of the Trypanosomatidae Family.</title>
        <authorList>
            <person name="Motta M.C."/>
            <person name="Martins A.C."/>
            <person name="de Souza S.S."/>
            <person name="Catta-Preta C.M."/>
            <person name="Silva R."/>
            <person name="Klein C.C."/>
            <person name="de Almeida L.G."/>
            <person name="de Lima Cunha O."/>
            <person name="Ciapina L.P."/>
            <person name="Brocchi M."/>
            <person name="Colabardini A.C."/>
            <person name="de Araujo Lima B."/>
            <person name="Machado C.R."/>
            <person name="de Almeida Soares C.M."/>
            <person name="Probst C.M."/>
            <person name="de Menezes C.B."/>
            <person name="Thompson C.E."/>
            <person name="Bartholomeu D.C."/>
            <person name="Gradia D.F."/>
            <person name="Pavoni D.P."/>
            <person name="Grisard E.C."/>
            <person name="Fantinatti-Garboggini F."/>
            <person name="Marchini F.K."/>
            <person name="Rodrigues-Luiz G.F."/>
            <person name="Wagner G."/>
            <person name="Goldman G.H."/>
            <person name="Fietto J.L."/>
            <person name="Elias M.C."/>
            <person name="Goldman M.H."/>
            <person name="Sagot M.F."/>
            <person name="Pereira M."/>
            <person name="Stoco P.H."/>
            <person name="de Mendonca-Neto R.P."/>
            <person name="Teixeira S.M."/>
            <person name="Maciel T.E."/>
            <person name="de Oliveira Mendes T.A."/>
            <person name="Urmenyi T.P."/>
            <person name="de Souza W."/>
            <person name="Schenkman S."/>
            <person name="de Vasconcelos A.T."/>
        </authorList>
    </citation>
    <scope>NUCLEOTIDE SEQUENCE [LARGE SCALE GENOMIC DNA]</scope>
</reference>
<keyword evidence="7" id="KW-0643">Prostaglandin biosynthesis</keyword>
<dbReference type="Gene3D" id="3.20.20.100">
    <property type="entry name" value="NADP-dependent oxidoreductase domain"/>
    <property type="match status" value="1"/>
</dbReference>
<comment type="caution">
    <text evidence="20">The sequence shown here is derived from an EMBL/GenBank/DDBJ whole genome shotgun (WGS) entry which is preliminary data.</text>
</comment>
<keyword evidence="12" id="KW-0275">Fatty acid biosynthesis</keyword>
<dbReference type="OrthoDB" id="276363at2759"/>
<evidence type="ECO:0000256" key="9">
    <source>
        <dbReference type="ARBA" id="ARBA00022857"/>
    </source>
</evidence>
<dbReference type="Pfam" id="PF00248">
    <property type="entry name" value="Aldo_ket_red"/>
    <property type="match status" value="1"/>
</dbReference>
<comment type="pathway">
    <text evidence="2">Lipid metabolism; prostaglandin biosynthesis.</text>
</comment>
<keyword evidence="21" id="KW-1185">Reference proteome</keyword>
<evidence type="ECO:0000256" key="5">
    <source>
        <dbReference type="ARBA" id="ARBA00022501"/>
    </source>
</evidence>
<proteinExistence type="inferred from homology"/>
<keyword evidence="6" id="KW-0444">Lipid biosynthesis</keyword>
<dbReference type="PRINTS" id="PR00069">
    <property type="entry name" value="ALDKETRDTASE"/>
</dbReference>
<evidence type="ECO:0000256" key="10">
    <source>
        <dbReference type="ARBA" id="ARBA00023002"/>
    </source>
</evidence>
<evidence type="ECO:0000256" key="12">
    <source>
        <dbReference type="ARBA" id="ARBA00023160"/>
    </source>
</evidence>
<dbReference type="InterPro" id="IPR020471">
    <property type="entry name" value="AKR"/>
</dbReference>
<dbReference type="InterPro" id="IPR023210">
    <property type="entry name" value="NADP_OxRdtase_dom"/>
</dbReference>
<sequence>MPAPLIELSNGVKIPQVGIGMWQTADGDAASQVVQWAVSAGYRHIDTAKLYNNEEGIGAGVKVCGVPREEIFITTKLANEDHGYENTLKAFEESRKRLGVDYVDLYLIHWPGQQKTFIDTWRAFEKLYEEKKVRAIGVSNFEENHLEELLAVCKVAPMVNQVEMHPDFQRPELRAYCAKKGIVVTGWRPLGKGSMLEMPIIVKLAEKHKCAPAQVIIRWFVQLGVVVIPKSANEERIKANFDVFGFQLDEEDMQAMKSLDENKRMGFDPNTYF</sequence>
<dbReference type="InterPro" id="IPR036812">
    <property type="entry name" value="NAD(P)_OxRdtase_dom_sf"/>
</dbReference>
<evidence type="ECO:0000256" key="14">
    <source>
        <dbReference type="ARBA" id="ARBA00067802"/>
    </source>
</evidence>
<dbReference type="PANTHER" id="PTHR43827:SF3">
    <property type="entry name" value="NADP-DEPENDENT OXIDOREDUCTASE DOMAIN-CONTAINING PROTEIN"/>
    <property type="match status" value="1"/>
</dbReference>
<dbReference type="GO" id="GO:0006633">
    <property type="term" value="P:fatty acid biosynthetic process"/>
    <property type="evidence" value="ECO:0007669"/>
    <property type="project" value="UniProtKB-KW"/>
</dbReference>
<dbReference type="Proteomes" id="UP000015354">
    <property type="component" value="Unassembled WGS sequence"/>
</dbReference>
<dbReference type="InterPro" id="IPR018170">
    <property type="entry name" value="Aldo/ket_reductase_CS"/>
</dbReference>
<dbReference type="PROSITE" id="PS00798">
    <property type="entry name" value="ALDOKETO_REDUCTASE_1"/>
    <property type="match status" value="1"/>
</dbReference>
<keyword evidence="5" id="KW-0644">Prostaglandin metabolism</keyword>
<dbReference type="AlphaFoldDB" id="S9UU59"/>
<keyword evidence="9" id="KW-0521">NADP</keyword>
<gene>
    <name evidence="20" type="ORF">STCU_02853</name>
</gene>
<protein>
    <recommendedName>
        <fullName evidence="14">9,11-endoperoxide prostaglandin H2 reductase</fullName>
    </recommendedName>
    <alternativeName>
        <fullName evidence="15">Prostaglandin F2-alpha synthase</fullName>
    </alternativeName>
</protein>
<feature type="binding site" evidence="17">
    <location>
        <position position="109"/>
    </location>
    <ligand>
        <name>substrate</name>
    </ligand>
</feature>
<feature type="site" description="Lowers pKa of active site Tyr" evidence="18">
    <location>
        <position position="76"/>
    </location>
</feature>
<dbReference type="FunFam" id="3.20.20.100:FF:000015">
    <property type="entry name" value="Oxidoreductase, aldo/keto reductase family"/>
    <property type="match status" value="1"/>
</dbReference>
<evidence type="ECO:0000256" key="2">
    <source>
        <dbReference type="ARBA" id="ARBA00004702"/>
    </source>
</evidence>